<feature type="region of interest" description="Disordered" evidence="1">
    <location>
        <begin position="1"/>
        <end position="25"/>
    </location>
</feature>
<name>A0AAV4P8S8_CAEEX</name>
<dbReference type="Pfam" id="PF00690">
    <property type="entry name" value="Cation_ATPase_N"/>
    <property type="match status" value="1"/>
</dbReference>
<evidence type="ECO:0000313" key="4">
    <source>
        <dbReference type="Proteomes" id="UP001054945"/>
    </source>
</evidence>
<reference evidence="3 4" key="1">
    <citation type="submission" date="2021-06" db="EMBL/GenBank/DDBJ databases">
        <title>Caerostris extrusa draft genome.</title>
        <authorList>
            <person name="Kono N."/>
            <person name="Arakawa K."/>
        </authorList>
    </citation>
    <scope>NUCLEOTIDE SEQUENCE [LARGE SCALE GENOMIC DNA]</scope>
</reference>
<keyword evidence="4" id="KW-1185">Reference proteome</keyword>
<feature type="domain" description="Cation-transporting P-type ATPase N-terminal" evidence="2">
    <location>
        <begin position="24"/>
        <end position="53"/>
    </location>
</feature>
<proteinExistence type="predicted"/>
<evidence type="ECO:0000259" key="2">
    <source>
        <dbReference type="Pfam" id="PF00690"/>
    </source>
</evidence>
<dbReference type="EMBL" id="BPLR01004250">
    <property type="protein sequence ID" value="GIX93451.1"/>
    <property type="molecule type" value="Genomic_DNA"/>
</dbReference>
<dbReference type="Proteomes" id="UP001054945">
    <property type="component" value="Unassembled WGS sequence"/>
</dbReference>
<protein>
    <recommendedName>
        <fullName evidence="2">Cation-transporting P-type ATPase N-terminal domain-containing protein</fullName>
    </recommendedName>
</protein>
<dbReference type="InterPro" id="IPR023298">
    <property type="entry name" value="ATPase_P-typ_TM_dom_sf"/>
</dbReference>
<organism evidence="3 4">
    <name type="scientific">Caerostris extrusa</name>
    <name type="common">Bark spider</name>
    <name type="synonym">Caerostris bankana</name>
    <dbReference type="NCBI Taxonomy" id="172846"/>
    <lineage>
        <taxon>Eukaryota</taxon>
        <taxon>Metazoa</taxon>
        <taxon>Ecdysozoa</taxon>
        <taxon>Arthropoda</taxon>
        <taxon>Chelicerata</taxon>
        <taxon>Arachnida</taxon>
        <taxon>Araneae</taxon>
        <taxon>Araneomorphae</taxon>
        <taxon>Entelegynae</taxon>
        <taxon>Araneoidea</taxon>
        <taxon>Araneidae</taxon>
        <taxon>Caerostris</taxon>
    </lineage>
</organism>
<sequence>MWSEWVSVGSRSPKGGVRPQLHTPKPPKTFLQLVWEALQDVTLIILQVAALISPRPRLLRITARPEWKK</sequence>
<evidence type="ECO:0000313" key="3">
    <source>
        <dbReference type="EMBL" id="GIX93451.1"/>
    </source>
</evidence>
<dbReference type="AlphaFoldDB" id="A0AAV4P8S8"/>
<comment type="caution">
    <text evidence="3">The sequence shown here is derived from an EMBL/GenBank/DDBJ whole genome shotgun (WGS) entry which is preliminary data.</text>
</comment>
<accession>A0AAV4P8S8</accession>
<dbReference type="SUPFAM" id="SSF81665">
    <property type="entry name" value="Calcium ATPase, transmembrane domain M"/>
    <property type="match status" value="1"/>
</dbReference>
<evidence type="ECO:0000256" key="1">
    <source>
        <dbReference type="SAM" id="MobiDB-lite"/>
    </source>
</evidence>
<gene>
    <name evidence="3" type="ORF">CEXT_397121</name>
</gene>
<dbReference type="InterPro" id="IPR004014">
    <property type="entry name" value="ATPase_P-typ_cation-transptr_N"/>
</dbReference>